<dbReference type="OrthoDB" id="31219at2157"/>
<dbReference type="InterPro" id="IPR006680">
    <property type="entry name" value="Amidohydro-rel"/>
</dbReference>
<gene>
    <name evidence="2" type="ORF">MA03_04420</name>
</gene>
<proteinExistence type="predicted"/>
<dbReference type="SUPFAM" id="SSF51556">
    <property type="entry name" value="Metallo-dependent hydrolases"/>
    <property type="match status" value="1"/>
</dbReference>
<evidence type="ECO:0000313" key="2">
    <source>
        <dbReference type="EMBL" id="AKG38676.1"/>
    </source>
</evidence>
<dbReference type="KEGG" id="thf:MA03_04420"/>
<dbReference type="RefSeq" id="WP_052884116.1">
    <property type="nucleotide sequence ID" value="NZ_CP009961.1"/>
</dbReference>
<dbReference type="CDD" id="cd01292">
    <property type="entry name" value="metallo-dependent_hydrolases"/>
    <property type="match status" value="1"/>
</dbReference>
<reference evidence="2 3" key="1">
    <citation type="journal article" date="2015" name="Stand. Genomic Sci.">
        <title>Complete genome sequence of and proposal of Thermofilum uzonense sp. nov. a novel hyperthermophilic crenarchaeon and emended description of the genus Thermofilum.</title>
        <authorList>
            <person name="Toshchakov S.V."/>
            <person name="Korzhenkov A.A."/>
            <person name="Samarov N.I."/>
            <person name="Mazunin I.O."/>
            <person name="Mozhey O.I."/>
            <person name="Shmyr I.S."/>
            <person name="Derbikova K.S."/>
            <person name="Taranov E.A."/>
            <person name="Dominova I.N."/>
            <person name="Bonch-Osmolovskaya E.A."/>
            <person name="Patrushev M.V."/>
            <person name="Podosokorskaya O.A."/>
            <person name="Kublanov I.V."/>
        </authorList>
    </citation>
    <scope>NUCLEOTIDE SEQUENCE [LARGE SCALE GENOMIC DNA]</scope>
    <source>
        <strain evidence="2 3">1807-2</strain>
    </source>
</reference>
<feature type="domain" description="Amidohydrolase-related" evidence="1">
    <location>
        <begin position="35"/>
        <end position="330"/>
    </location>
</feature>
<dbReference type="STRING" id="1550241.MA03_04420"/>
<dbReference type="HOGENOM" id="CLU_759967_0_0_2"/>
<evidence type="ECO:0000313" key="3">
    <source>
        <dbReference type="Proteomes" id="UP000067434"/>
    </source>
</evidence>
<accession>A0A0F7CL26</accession>
<organism evidence="2 3">
    <name type="scientific">Infirmifilum uzonense</name>
    <dbReference type="NCBI Taxonomy" id="1550241"/>
    <lineage>
        <taxon>Archaea</taxon>
        <taxon>Thermoproteota</taxon>
        <taxon>Thermoprotei</taxon>
        <taxon>Thermofilales</taxon>
        <taxon>Thermofilaceae</taxon>
        <taxon>Infirmifilum</taxon>
    </lineage>
</organism>
<dbReference type="EMBL" id="CP009961">
    <property type="protein sequence ID" value="AKG38676.1"/>
    <property type="molecule type" value="Genomic_DNA"/>
</dbReference>
<dbReference type="PATRIC" id="fig|1550241.5.peg.939"/>
<name>A0A0F7CL26_9CREN</name>
<sequence>MGVIEVSELLDHGVLRRNVKIPYNGSEDLYFVSAIAPGFSDAHAHPQVIDVGEKGGWRHSYEWLENRKLRVNEAGIRRDKELSSLLTKATLLKSLMEGATLIAVTGSLEGNISAILSLPATPRVVVLPTVMDREGWSTPERVYAEHVKYLSRWDGYFNMGFFVHSLRKTGKSFLVASYKTAIKLGVPFAIHLSEGVDETESFIEVIGEPAGNVVAVHCLEGAEKCKRFGFKVVHCPTSNLYLYERTLRGLGLFDALGSDWPLVTGTIAKTYRDAVAVHGASYELLQKATLGGYRVFGMKTSGDIVAFDENLDKVMRGELKPRAVVVNGRLVVYENVMIDLNLSSQDIEKVKEQAVRLAFEQYGI</sequence>
<dbReference type="Gene3D" id="3.20.20.140">
    <property type="entry name" value="Metal-dependent hydrolases"/>
    <property type="match status" value="1"/>
</dbReference>
<dbReference type="GO" id="GO:0016787">
    <property type="term" value="F:hydrolase activity"/>
    <property type="evidence" value="ECO:0007669"/>
    <property type="project" value="InterPro"/>
</dbReference>
<evidence type="ECO:0000259" key="1">
    <source>
        <dbReference type="Pfam" id="PF01979"/>
    </source>
</evidence>
<dbReference type="Proteomes" id="UP000067434">
    <property type="component" value="Chromosome"/>
</dbReference>
<dbReference type="GeneID" id="25401449"/>
<dbReference type="InterPro" id="IPR032466">
    <property type="entry name" value="Metal_Hydrolase"/>
</dbReference>
<keyword evidence="3" id="KW-1185">Reference proteome</keyword>
<dbReference type="AlphaFoldDB" id="A0A0F7CL26"/>
<dbReference type="Pfam" id="PF01979">
    <property type="entry name" value="Amidohydro_1"/>
    <property type="match status" value="1"/>
</dbReference>
<protein>
    <recommendedName>
        <fullName evidence="1">Amidohydrolase-related domain-containing protein</fullName>
    </recommendedName>
</protein>